<dbReference type="Pfam" id="PF07501">
    <property type="entry name" value="G5"/>
    <property type="match status" value="1"/>
</dbReference>
<protein>
    <submittedName>
        <fullName evidence="5">Uncharacterized conserved protein YabE, contains G5 and tandem DUF348 domains</fullName>
    </submittedName>
</protein>
<dbReference type="GO" id="GO:0019867">
    <property type="term" value="C:outer membrane"/>
    <property type="evidence" value="ECO:0007669"/>
    <property type="project" value="InterPro"/>
</dbReference>
<evidence type="ECO:0000313" key="6">
    <source>
        <dbReference type="Proteomes" id="UP000198935"/>
    </source>
</evidence>
<feature type="transmembrane region" description="Helical" evidence="3">
    <location>
        <begin position="12"/>
        <end position="36"/>
    </location>
</feature>
<keyword evidence="3" id="KW-1133">Transmembrane helix</keyword>
<sequence>MTQWMKRLFSKISWRKLAISSVGLLTLIGILVIVIYEVTKTSVTVMADDEETTVYTHASTVGEVLEERGISIGVHDYIEPSANTVITEAMNIVYIPAQQVFVNIAGVEDKVWTTAGTVQELMEQLNIDVNEHDAIEPSLSTELSPDTKIFYEAAFLVTLLSDGKKKKIWTTSTTVADFLEREDIELNESDRVEPSVDEWIDKEQEVSVVRVEKVTDVVEVTVDYATVKQSDSSIEQGSEVVLESGQDGRIKKHYEVILENGEEVSRELVKEEVVQESQDRVVAVGTKEPAPTVSRSSASTSSSSGSSSSSSSSSASSSSASDSGDWQTFSATAYTAFCNGCSGITATGINLRANPDAKVIAVDPNVIPLGSRVEVKGMGTYLAADTGGAVSGNKIDIFIPDQDKVASFGHRTVKIRIVK</sequence>
<dbReference type="PANTHER" id="PTHR39160">
    <property type="entry name" value="CELL WALL-BINDING PROTEIN YOCH"/>
    <property type="match status" value="1"/>
</dbReference>
<dbReference type="GO" id="GO:0009254">
    <property type="term" value="P:peptidoglycan turnover"/>
    <property type="evidence" value="ECO:0007669"/>
    <property type="project" value="InterPro"/>
</dbReference>
<reference evidence="6" key="1">
    <citation type="submission" date="2016-10" db="EMBL/GenBank/DDBJ databases">
        <authorList>
            <person name="Varghese N."/>
            <person name="Submissions S."/>
        </authorList>
    </citation>
    <scope>NUCLEOTIDE SEQUENCE [LARGE SCALE GENOMIC DNA]</scope>
    <source>
        <strain evidence="6">SP</strain>
    </source>
</reference>
<dbReference type="Gene3D" id="2.20.230.10">
    <property type="entry name" value="Resuscitation-promoting factor rpfb"/>
    <property type="match status" value="1"/>
</dbReference>
<feature type="region of interest" description="Disordered" evidence="2">
    <location>
        <begin position="278"/>
        <end position="322"/>
    </location>
</feature>
<dbReference type="InterPro" id="IPR010611">
    <property type="entry name" value="3D_dom"/>
</dbReference>
<keyword evidence="1" id="KW-0732">Signal</keyword>
<dbReference type="EMBL" id="FNPI01000027">
    <property type="protein sequence ID" value="SDZ66515.1"/>
    <property type="molecule type" value="Genomic_DNA"/>
</dbReference>
<dbReference type="InterPro" id="IPR036908">
    <property type="entry name" value="RlpA-like_sf"/>
</dbReference>
<dbReference type="AlphaFoldDB" id="A0A1H3UXG3"/>
<dbReference type="Pfam" id="PF03990">
    <property type="entry name" value="DUF348"/>
    <property type="match status" value="3"/>
</dbReference>
<dbReference type="Pfam" id="PF06725">
    <property type="entry name" value="3D"/>
    <property type="match status" value="1"/>
</dbReference>
<organism evidence="5 6">
    <name type="scientific">Evansella caseinilytica</name>
    <dbReference type="NCBI Taxonomy" id="1503961"/>
    <lineage>
        <taxon>Bacteria</taxon>
        <taxon>Bacillati</taxon>
        <taxon>Bacillota</taxon>
        <taxon>Bacilli</taxon>
        <taxon>Bacillales</taxon>
        <taxon>Bacillaceae</taxon>
        <taxon>Evansella</taxon>
    </lineage>
</organism>
<dbReference type="PANTHER" id="PTHR39160:SF4">
    <property type="entry name" value="RESUSCITATION-PROMOTING FACTOR RPFB"/>
    <property type="match status" value="1"/>
</dbReference>
<proteinExistence type="predicted"/>
<dbReference type="STRING" id="1503961.SAMN05421736_12745"/>
<dbReference type="OrthoDB" id="9798935at2"/>
<accession>A0A1H3UXG3</accession>
<keyword evidence="6" id="KW-1185">Reference proteome</keyword>
<dbReference type="InterPro" id="IPR059180">
    <property type="entry name" value="3D_YorM"/>
</dbReference>
<keyword evidence="3" id="KW-0812">Transmembrane</keyword>
<evidence type="ECO:0000256" key="1">
    <source>
        <dbReference type="ARBA" id="ARBA00022729"/>
    </source>
</evidence>
<dbReference type="InterPro" id="IPR007137">
    <property type="entry name" value="DUF348"/>
</dbReference>
<dbReference type="SUPFAM" id="SSF50685">
    <property type="entry name" value="Barwin-like endoglucanases"/>
    <property type="match status" value="1"/>
</dbReference>
<gene>
    <name evidence="5" type="ORF">SAMN05421736_12745</name>
</gene>
<name>A0A1H3UXG3_9BACI</name>
<evidence type="ECO:0000256" key="3">
    <source>
        <dbReference type="SAM" id="Phobius"/>
    </source>
</evidence>
<dbReference type="InterPro" id="IPR011098">
    <property type="entry name" value="G5_dom"/>
</dbReference>
<feature type="compositionally biased region" description="Low complexity" evidence="2">
    <location>
        <begin position="294"/>
        <end position="322"/>
    </location>
</feature>
<dbReference type="InterPro" id="IPR051933">
    <property type="entry name" value="Resuscitation_pf_RpfB"/>
</dbReference>
<dbReference type="PROSITE" id="PS51109">
    <property type="entry name" value="G5"/>
    <property type="match status" value="1"/>
</dbReference>
<evidence type="ECO:0000259" key="4">
    <source>
        <dbReference type="PROSITE" id="PS51109"/>
    </source>
</evidence>
<evidence type="ECO:0000256" key="2">
    <source>
        <dbReference type="SAM" id="MobiDB-lite"/>
    </source>
</evidence>
<dbReference type="SMART" id="SM01208">
    <property type="entry name" value="G5"/>
    <property type="match status" value="1"/>
</dbReference>
<evidence type="ECO:0000313" key="5">
    <source>
        <dbReference type="EMBL" id="SDZ66515.1"/>
    </source>
</evidence>
<dbReference type="Proteomes" id="UP000198935">
    <property type="component" value="Unassembled WGS sequence"/>
</dbReference>
<feature type="domain" description="G5" evidence="4">
    <location>
        <begin position="208"/>
        <end position="288"/>
    </location>
</feature>
<dbReference type="Gene3D" id="2.40.40.10">
    <property type="entry name" value="RlpA-like domain"/>
    <property type="match status" value="1"/>
</dbReference>
<keyword evidence="3" id="KW-0472">Membrane</keyword>
<dbReference type="GO" id="GO:0004553">
    <property type="term" value="F:hydrolase activity, hydrolyzing O-glycosyl compounds"/>
    <property type="evidence" value="ECO:0007669"/>
    <property type="project" value="InterPro"/>
</dbReference>
<dbReference type="CDD" id="cd14667">
    <property type="entry name" value="3D_containing_proteins"/>
    <property type="match status" value="1"/>
</dbReference>